<dbReference type="InterPro" id="IPR013708">
    <property type="entry name" value="Shikimate_DH-bd_N"/>
</dbReference>
<dbReference type="SUPFAM" id="SSF53223">
    <property type="entry name" value="Aminoacid dehydrogenase-like, N-terminal domain"/>
    <property type="match status" value="1"/>
</dbReference>
<dbReference type="AlphaFoldDB" id="A0A7K1TE10"/>
<dbReference type="RefSeq" id="WP_157564748.1">
    <property type="nucleotide sequence ID" value="NZ_WQKZ01000002.1"/>
</dbReference>
<dbReference type="Gene3D" id="3.40.50.720">
    <property type="entry name" value="NAD(P)-binding Rossmann-like Domain"/>
    <property type="match status" value="1"/>
</dbReference>
<proteinExistence type="predicted"/>
<reference evidence="5 6" key="1">
    <citation type="submission" date="2019-12" db="EMBL/GenBank/DDBJ databases">
        <title>Hymenobacter sp. HMF4947 Genome sequencing and assembly.</title>
        <authorList>
            <person name="Kang H."/>
            <person name="Cha I."/>
            <person name="Kim H."/>
            <person name="Joh K."/>
        </authorList>
    </citation>
    <scope>NUCLEOTIDE SEQUENCE [LARGE SCALE GENOMIC DNA]</scope>
    <source>
        <strain evidence="5 6">HMF4947</strain>
    </source>
</reference>
<dbReference type="GO" id="GO:0019632">
    <property type="term" value="P:shikimate metabolic process"/>
    <property type="evidence" value="ECO:0007669"/>
    <property type="project" value="TreeGrafter"/>
</dbReference>
<keyword evidence="3" id="KW-0028">Amino-acid biosynthesis</keyword>
<evidence type="ECO:0000256" key="1">
    <source>
        <dbReference type="ARBA" id="ARBA00004871"/>
    </source>
</evidence>
<dbReference type="GO" id="GO:0050661">
    <property type="term" value="F:NADP binding"/>
    <property type="evidence" value="ECO:0007669"/>
    <property type="project" value="TreeGrafter"/>
</dbReference>
<sequence length="251" mass="27654">MRTFGLIGRSLSHSFSQTYFTQKFDRLGLDDCHYELFELANPNELPQLLARHPDLAGLNVTIPYKEKIWPYLTSVASSAALVGAVNVIEIQLNGGLVGHNTDYLGFRNSLRRFYPGRGPANRALVLGTGGAAKAVSMALRELDIPHWLVSRDPLSAHLTYSELTPEVMAGHSLIINTTPLGTYPNVTECPAIPYAALTPAHYLFDLIYNPRETRFLELGRAAGAQTCNGFEMLELQAEAAWAIWNGQALPK</sequence>
<gene>
    <name evidence="5" type="primary">aroE</name>
    <name evidence="5" type="ORF">GO988_09910</name>
</gene>
<dbReference type="GO" id="GO:0005829">
    <property type="term" value="C:cytosol"/>
    <property type="evidence" value="ECO:0007669"/>
    <property type="project" value="TreeGrafter"/>
</dbReference>
<evidence type="ECO:0000313" key="5">
    <source>
        <dbReference type="EMBL" id="MVN76637.1"/>
    </source>
</evidence>
<dbReference type="InterPro" id="IPR036291">
    <property type="entry name" value="NAD(P)-bd_dom_sf"/>
</dbReference>
<evidence type="ECO:0000256" key="3">
    <source>
        <dbReference type="ARBA" id="ARBA00023141"/>
    </source>
</evidence>
<keyword evidence="3" id="KW-0057">Aromatic amino acid biosynthesis</keyword>
<dbReference type="EMBL" id="WQKZ01000002">
    <property type="protein sequence ID" value="MVN76637.1"/>
    <property type="molecule type" value="Genomic_DNA"/>
</dbReference>
<evidence type="ECO:0000259" key="4">
    <source>
        <dbReference type="Pfam" id="PF08501"/>
    </source>
</evidence>
<dbReference type="EC" id="1.1.1.25" evidence="5"/>
<keyword evidence="2 5" id="KW-0560">Oxidoreductase</keyword>
<evidence type="ECO:0000313" key="6">
    <source>
        <dbReference type="Proteomes" id="UP000441336"/>
    </source>
</evidence>
<feature type="domain" description="Shikimate dehydrogenase substrate binding N-terminal" evidence="4">
    <location>
        <begin position="6"/>
        <end position="88"/>
    </location>
</feature>
<dbReference type="InterPro" id="IPR046346">
    <property type="entry name" value="Aminoacid_DH-like_N_sf"/>
</dbReference>
<keyword evidence="6" id="KW-1185">Reference proteome</keyword>
<name>A0A7K1TE10_9BACT</name>
<organism evidence="5 6">
    <name type="scientific">Hymenobacter ginkgonis</name>
    <dbReference type="NCBI Taxonomy" id="2682976"/>
    <lineage>
        <taxon>Bacteria</taxon>
        <taxon>Pseudomonadati</taxon>
        <taxon>Bacteroidota</taxon>
        <taxon>Cytophagia</taxon>
        <taxon>Cytophagales</taxon>
        <taxon>Hymenobacteraceae</taxon>
        <taxon>Hymenobacter</taxon>
    </lineage>
</organism>
<comment type="caution">
    <text evidence="5">The sequence shown here is derived from an EMBL/GenBank/DDBJ whole genome shotgun (WGS) entry which is preliminary data.</text>
</comment>
<comment type="pathway">
    <text evidence="1">Metabolic intermediate biosynthesis; chorismate biosynthesis; chorismate from D-erythrose 4-phosphate and phosphoenolpyruvate: step 4/7.</text>
</comment>
<dbReference type="Pfam" id="PF08501">
    <property type="entry name" value="Shikimate_dh_N"/>
    <property type="match status" value="1"/>
</dbReference>
<dbReference type="PANTHER" id="PTHR21089">
    <property type="entry name" value="SHIKIMATE DEHYDROGENASE"/>
    <property type="match status" value="1"/>
</dbReference>
<dbReference type="Proteomes" id="UP000441336">
    <property type="component" value="Unassembled WGS sequence"/>
</dbReference>
<evidence type="ECO:0000256" key="2">
    <source>
        <dbReference type="ARBA" id="ARBA00023002"/>
    </source>
</evidence>
<dbReference type="CDD" id="cd01065">
    <property type="entry name" value="NAD_bind_Shikimate_DH"/>
    <property type="match status" value="1"/>
</dbReference>
<accession>A0A7K1TE10</accession>
<dbReference type="GO" id="GO:0009423">
    <property type="term" value="P:chorismate biosynthetic process"/>
    <property type="evidence" value="ECO:0007669"/>
    <property type="project" value="TreeGrafter"/>
</dbReference>
<dbReference type="PANTHER" id="PTHR21089:SF1">
    <property type="entry name" value="BIFUNCTIONAL 3-DEHYDROQUINATE DEHYDRATASE_SHIKIMATE DEHYDROGENASE, CHLOROPLASTIC"/>
    <property type="match status" value="1"/>
</dbReference>
<dbReference type="SUPFAM" id="SSF51735">
    <property type="entry name" value="NAD(P)-binding Rossmann-fold domains"/>
    <property type="match status" value="1"/>
</dbReference>
<dbReference type="GO" id="GO:0009073">
    <property type="term" value="P:aromatic amino acid family biosynthetic process"/>
    <property type="evidence" value="ECO:0007669"/>
    <property type="project" value="UniProtKB-KW"/>
</dbReference>
<dbReference type="GO" id="GO:0004764">
    <property type="term" value="F:shikimate 3-dehydrogenase (NADP+) activity"/>
    <property type="evidence" value="ECO:0007669"/>
    <property type="project" value="UniProtKB-EC"/>
</dbReference>
<protein>
    <submittedName>
        <fullName evidence="5">Shikimate dehydrogenase</fullName>
        <ecNumber evidence="5">1.1.1.25</ecNumber>
    </submittedName>
</protein>
<dbReference type="InterPro" id="IPR022893">
    <property type="entry name" value="Shikimate_DH_fam"/>
</dbReference>
<dbReference type="Gene3D" id="3.40.50.10860">
    <property type="entry name" value="Leucine Dehydrogenase, chain A, domain 1"/>
    <property type="match status" value="1"/>
</dbReference>